<gene>
    <name evidence="1" type="ORF">Patl1_06893</name>
</gene>
<reference evidence="2" key="1">
    <citation type="journal article" date="2023" name="G3 (Bethesda)">
        <title>Genome assembly and association tests identify interacting loci associated with vigor, precocity, and sex in interspecific pistachio rootstocks.</title>
        <authorList>
            <person name="Palmer W."/>
            <person name="Jacygrad E."/>
            <person name="Sagayaradj S."/>
            <person name="Cavanaugh K."/>
            <person name="Han R."/>
            <person name="Bertier L."/>
            <person name="Beede B."/>
            <person name="Kafkas S."/>
            <person name="Golino D."/>
            <person name="Preece J."/>
            <person name="Michelmore R."/>
        </authorList>
    </citation>
    <scope>NUCLEOTIDE SEQUENCE [LARGE SCALE GENOMIC DNA]</scope>
</reference>
<organism evidence="1 2">
    <name type="scientific">Pistacia atlantica</name>
    <dbReference type="NCBI Taxonomy" id="434234"/>
    <lineage>
        <taxon>Eukaryota</taxon>
        <taxon>Viridiplantae</taxon>
        <taxon>Streptophyta</taxon>
        <taxon>Embryophyta</taxon>
        <taxon>Tracheophyta</taxon>
        <taxon>Spermatophyta</taxon>
        <taxon>Magnoliopsida</taxon>
        <taxon>eudicotyledons</taxon>
        <taxon>Gunneridae</taxon>
        <taxon>Pentapetalae</taxon>
        <taxon>rosids</taxon>
        <taxon>malvids</taxon>
        <taxon>Sapindales</taxon>
        <taxon>Anacardiaceae</taxon>
        <taxon>Pistacia</taxon>
    </lineage>
</organism>
<evidence type="ECO:0000313" key="2">
    <source>
        <dbReference type="Proteomes" id="UP001164250"/>
    </source>
</evidence>
<keyword evidence="2" id="KW-1185">Reference proteome</keyword>
<dbReference type="Proteomes" id="UP001164250">
    <property type="component" value="Chromosome 10"/>
</dbReference>
<protein>
    <submittedName>
        <fullName evidence="1">Uncharacterized protein</fullName>
    </submittedName>
</protein>
<name>A0ACC1AIV5_9ROSI</name>
<comment type="caution">
    <text evidence="1">The sequence shown here is derived from an EMBL/GenBank/DDBJ whole genome shotgun (WGS) entry which is preliminary data.</text>
</comment>
<proteinExistence type="predicted"/>
<dbReference type="EMBL" id="CM047906">
    <property type="protein sequence ID" value="KAJ0086604.1"/>
    <property type="molecule type" value="Genomic_DNA"/>
</dbReference>
<accession>A0ACC1AIV5</accession>
<sequence>MDSPKFRCYLHCDFSPEKRTIGRAEQNNANFYIKPHFNPIFFASSSTLFTCSCHHQHSQVSAISFSSKSQP</sequence>
<evidence type="ECO:0000313" key="1">
    <source>
        <dbReference type="EMBL" id="KAJ0086604.1"/>
    </source>
</evidence>